<dbReference type="AlphaFoldDB" id="A0AAW9IDP1"/>
<reference evidence="5" key="1">
    <citation type="submission" date="2019-11" db="EMBL/GenBank/DDBJ databases">
        <title>Characterization of Clostridium perfringens isolates from swine manure treated agricultural soils.</title>
        <authorList>
            <person name="Wushke S.T."/>
        </authorList>
    </citation>
    <scope>NUCLEOTIDE SEQUENCE</scope>
    <source>
        <strain evidence="5">X26</strain>
    </source>
</reference>
<dbReference type="Gene3D" id="3.30.450.90">
    <property type="match status" value="1"/>
</dbReference>
<evidence type="ECO:0000256" key="1">
    <source>
        <dbReference type="ARBA" id="ARBA00006611"/>
    </source>
</evidence>
<dbReference type="GO" id="GO:0016887">
    <property type="term" value="F:ATP hydrolysis activity"/>
    <property type="evidence" value="ECO:0007669"/>
    <property type="project" value="TreeGrafter"/>
</dbReference>
<dbReference type="Pfam" id="PF00437">
    <property type="entry name" value="T2SSE"/>
    <property type="match status" value="1"/>
</dbReference>
<dbReference type="InterPro" id="IPR027417">
    <property type="entry name" value="P-loop_NTPase"/>
</dbReference>
<gene>
    <name evidence="5" type="ORF">GNF79_19775</name>
</gene>
<dbReference type="SUPFAM" id="SSF52540">
    <property type="entry name" value="P-loop containing nucleoside triphosphate hydrolases"/>
    <property type="match status" value="1"/>
</dbReference>
<evidence type="ECO:0000313" key="5">
    <source>
        <dbReference type="EMBL" id="MDZ5001249.1"/>
    </source>
</evidence>
<name>A0AAW9IDP1_CLOPF</name>
<evidence type="ECO:0000256" key="3">
    <source>
        <dbReference type="ARBA" id="ARBA00022840"/>
    </source>
</evidence>
<organism evidence="5 6">
    <name type="scientific">Clostridium perfringens</name>
    <dbReference type="NCBI Taxonomy" id="1502"/>
    <lineage>
        <taxon>Bacteria</taxon>
        <taxon>Bacillati</taxon>
        <taxon>Bacillota</taxon>
        <taxon>Clostridia</taxon>
        <taxon>Eubacteriales</taxon>
        <taxon>Clostridiaceae</taxon>
        <taxon>Clostridium</taxon>
    </lineage>
</organism>
<dbReference type="RefSeq" id="WP_322459366.1">
    <property type="nucleotide sequence ID" value="NZ_WNVC01001193.1"/>
</dbReference>
<keyword evidence="2" id="KW-0547">Nucleotide-binding</keyword>
<comment type="caution">
    <text evidence="5">The sequence shown here is derived from an EMBL/GenBank/DDBJ whole genome shotgun (WGS) entry which is preliminary data.</text>
</comment>
<dbReference type="Proteomes" id="UP001291306">
    <property type="component" value="Unassembled WGS sequence"/>
</dbReference>
<dbReference type="PANTHER" id="PTHR30258">
    <property type="entry name" value="TYPE II SECRETION SYSTEM PROTEIN GSPE-RELATED"/>
    <property type="match status" value="1"/>
</dbReference>
<keyword evidence="3" id="KW-0067">ATP-binding</keyword>
<sequence>VKEDSIITLASRDELNNKDEIEFLFSKKLQVHKVSEEFIQDLIEKIFLGEKENLFEVILNKAIELKSSDIHFEPQKEDILIRFRVDGVLIAITKIRTEEYQKLLSKIKVSGNMDITEKRRPQDGKSFIKINEKNYDLRLSTI</sequence>
<dbReference type="InterPro" id="IPR001482">
    <property type="entry name" value="T2SS/T4SS_dom"/>
</dbReference>
<dbReference type="GO" id="GO:0005524">
    <property type="term" value="F:ATP binding"/>
    <property type="evidence" value="ECO:0007669"/>
    <property type="project" value="UniProtKB-KW"/>
</dbReference>
<feature type="non-terminal residue" evidence="5">
    <location>
        <position position="142"/>
    </location>
</feature>
<feature type="non-terminal residue" evidence="5">
    <location>
        <position position="1"/>
    </location>
</feature>
<comment type="similarity">
    <text evidence="1">Belongs to the GSP E family.</text>
</comment>
<feature type="domain" description="Bacterial type II secretion system protein E" evidence="4">
    <location>
        <begin position="52"/>
        <end position="142"/>
    </location>
</feature>
<evidence type="ECO:0000313" key="6">
    <source>
        <dbReference type="Proteomes" id="UP001291306"/>
    </source>
</evidence>
<evidence type="ECO:0000259" key="4">
    <source>
        <dbReference type="Pfam" id="PF00437"/>
    </source>
</evidence>
<protein>
    <submittedName>
        <fullName evidence="5">Type II/IV secretion system protein</fullName>
    </submittedName>
</protein>
<dbReference type="GO" id="GO:0005886">
    <property type="term" value="C:plasma membrane"/>
    <property type="evidence" value="ECO:0007669"/>
    <property type="project" value="TreeGrafter"/>
</dbReference>
<accession>A0AAW9IDP1</accession>
<evidence type="ECO:0000256" key="2">
    <source>
        <dbReference type="ARBA" id="ARBA00022741"/>
    </source>
</evidence>
<dbReference type="PANTHER" id="PTHR30258:SF2">
    <property type="entry name" value="COMG OPERON PROTEIN 1"/>
    <property type="match status" value="1"/>
</dbReference>
<proteinExistence type="inferred from homology"/>
<dbReference type="EMBL" id="WNVC01001193">
    <property type="protein sequence ID" value="MDZ5001249.1"/>
    <property type="molecule type" value="Genomic_DNA"/>
</dbReference>